<dbReference type="AlphaFoldDB" id="A0A6A6Q598"/>
<dbReference type="GO" id="GO:0006368">
    <property type="term" value="P:transcription elongation by RNA polymerase II"/>
    <property type="evidence" value="ECO:0007669"/>
    <property type="project" value="InterPro"/>
</dbReference>
<dbReference type="PANTHER" id="PTHR23146:SF0">
    <property type="entry name" value="RNA POLYMERASE-ASSOCIATED PROTEIN LEO1"/>
    <property type="match status" value="1"/>
</dbReference>
<reference evidence="2" key="1">
    <citation type="journal article" date="2020" name="Stud. Mycol.">
        <title>101 Dothideomycetes genomes: a test case for predicting lifestyles and emergence of pathogens.</title>
        <authorList>
            <person name="Haridas S."/>
            <person name="Albert R."/>
            <person name="Binder M."/>
            <person name="Bloem J."/>
            <person name="Labutti K."/>
            <person name="Salamov A."/>
            <person name="Andreopoulos B."/>
            <person name="Baker S."/>
            <person name="Barry K."/>
            <person name="Bills G."/>
            <person name="Bluhm B."/>
            <person name="Cannon C."/>
            <person name="Castanera R."/>
            <person name="Culley D."/>
            <person name="Daum C."/>
            <person name="Ezra D."/>
            <person name="Gonzalez J."/>
            <person name="Henrissat B."/>
            <person name="Kuo A."/>
            <person name="Liang C."/>
            <person name="Lipzen A."/>
            <person name="Lutzoni F."/>
            <person name="Magnuson J."/>
            <person name="Mondo S."/>
            <person name="Nolan M."/>
            <person name="Ohm R."/>
            <person name="Pangilinan J."/>
            <person name="Park H.-J."/>
            <person name="Ramirez L."/>
            <person name="Alfaro M."/>
            <person name="Sun H."/>
            <person name="Tritt A."/>
            <person name="Yoshinaga Y."/>
            <person name="Zwiers L.-H."/>
            <person name="Turgeon B."/>
            <person name="Goodwin S."/>
            <person name="Spatafora J."/>
            <person name="Crous P."/>
            <person name="Grigoriev I."/>
        </authorList>
    </citation>
    <scope>NUCLEOTIDE SEQUENCE</scope>
    <source>
        <strain evidence="2">CBS 113389</strain>
    </source>
</reference>
<dbReference type="EMBL" id="MU001632">
    <property type="protein sequence ID" value="KAF2486813.1"/>
    <property type="molecule type" value="Genomic_DNA"/>
</dbReference>
<evidence type="ECO:0000313" key="2">
    <source>
        <dbReference type="EMBL" id="KAF2486813.1"/>
    </source>
</evidence>
<feature type="compositionally biased region" description="Acidic residues" evidence="1">
    <location>
        <begin position="449"/>
        <end position="482"/>
    </location>
</feature>
<feature type="compositionally biased region" description="Low complexity" evidence="1">
    <location>
        <begin position="1"/>
        <end position="12"/>
    </location>
</feature>
<feature type="compositionally biased region" description="Acidic residues" evidence="1">
    <location>
        <begin position="46"/>
        <end position="57"/>
    </location>
</feature>
<dbReference type="PANTHER" id="PTHR23146">
    <property type="entry name" value="LEO1 PROTEIN"/>
    <property type="match status" value="1"/>
</dbReference>
<dbReference type="Proteomes" id="UP000799767">
    <property type="component" value="Unassembled WGS sequence"/>
</dbReference>
<name>A0A6A6Q598_9PEZI</name>
<feature type="compositionally biased region" description="Acidic residues" evidence="1">
    <location>
        <begin position="74"/>
        <end position="91"/>
    </location>
</feature>
<dbReference type="InterPro" id="IPR007149">
    <property type="entry name" value="Leo1"/>
</dbReference>
<feature type="region of interest" description="Disordered" evidence="1">
    <location>
        <begin position="1"/>
        <end position="126"/>
    </location>
</feature>
<protein>
    <submittedName>
        <fullName evidence="2">Leo1-like protein-domain-containing protein</fullName>
    </submittedName>
</protein>
<dbReference type="GeneID" id="54476181"/>
<feature type="region of interest" description="Disordered" evidence="1">
    <location>
        <begin position="384"/>
        <end position="540"/>
    </location>
</feature>
<feature type="compositionally biased region" description="Basic and acidic residues" evidence="1">
    <location>
        <begin position="108"/>
        <end position="117"/>
    </location>
</feature>
<evidence type="ECO:0000256" key="1">
    <source>
        <dbReference type="SAM" id="MobiDB-lite"/>
    </source>
</evidence>
<evidence type="ECO:0000313" key="3">
    <source>
        <dbReference type="Proteomes" id="UP000799767"/>
    </source>
</evidence>
<dbReference type="RefSeq" id="XP_033593382.1">
    <property type="nucleotide sequence ID" value="XM_033735179.1"/>
</dbReference>
<feature type="region of interest" description="Disordered" evidence="1">
    <location>
        <begin position="242"/>
        <end position="271"/>
    </location>
</feature>
<organism evidence="2 3">
    <name type="scientific">Neohortaea acidophila</name>
    <dbReference type="NCBI Taxonomy" id="245834"/>
    <lineage>
        <taxon>Eukaryota</taxon>
        <taxon>Fungi</taxon>
        <taxon>Dikarya</taxon>
        <taxon>Ascomycota</taxon>
        <taxon>Pezizomycotina</taxon>
        <taxon>Dothideomycetes</taxon>
        <taxon>Dothideomycetidae</taxon>
        <taxon>Mycosphaerellales</taxon>
        <taxon>Teratosphaeriaceae</taxon>
        <taxon>Neohortaea</taxon>
    </lineage>
</organism>
<accession>A0A6A6Q598</accession>
<keyword evidence="3" id="KW-1185">Reference proteome</keyword>
<sequence>MASAAAVAANEARSPLGNDIGEDNGYVGEVTSGIYSKQEGLPDVDGGLEEDEDEDDLPTNPLKYSRNRASNGDAGEDEDEPDLFGDEEEEEQTKVRQLDDEELDSGDDQDRLDRIGDEPEEEQEVMTMEKAVMDLEIPRQPGPEPSDRELYLFKVPDFMAIEPQAWDHLTFQPPKTDHHSRLAASATFSPYNTALTTIRWRHSPSKPSQLQSNARINRWSDGSLTLQLASDPTVQYEIDGNFLAPPQRNPVKPTPTSIQTRNQKGGRQGVDTTEKYDQRHDAFTYLLRPNEESSTLIVTNKFTTNLTVRQSSNVEGEAIERLQASLAAAANASKVNGASGSNLLVNIDEDPEQAKIQALAAVKEQEKASKRRLAASEREAVKLTSRLQGRGGGRHMGLNVGMLEDDELGGEGQRGRPSPNKARAKPRRRRNSEYSEDEDFGRKRFSREDEYDEEDDFVAPSDEEEVVEDDDDSNDGIVEEDYEKTRKSGKQKSPKRDREEEEEQAGDDEADAPGEDDEAEVQHVRTKRRRVVDDEDEDDE</sequence>
<dbReference type="GO" id="GO:0032968">
    <property type="term" value="P:positive regulation of transcription elongation by RNA polymerase II"/>
    <property type="evidence" value="ECO:0007669"/>
    <property type="project" value="TreeGrafter"/>
</dbReference>
<feature type="compositionally biased region" description="Polar residues" evidence="1">
    <location>
        <begin position="254"/>
        <end position="265"/>
    </location>
</feature>
<proteinExistence type="predicted"/>
<dbReference type="OrthoDB" id="20844at2759"/>
<dbReference type="GO" id="GO:0016593">
    <property type="term" value="C:Cdc73/Paf1 complex"/>
    <property type="evidence" value="ECO:0007669"/>
    <property type="project" value="InterPro"/>
</dbReference>
<gene>
    <name evidence="2" type="ORF">BDY17DRAFT_308190</name>
</gene>
<dbReference type="GO" id="GO:1990269">
    <property type="term" value="F:RNA polymerase II C-terminal domain phosphoserine binding"/>
    <property type="evidence" value="ECO:0007669"/>
    <property type="project" value="TreeGrafter"/>
</dbReference>
<feature type="compositionally biased region" description="Acidic residues" evidence="1">
    <location>
        <begin position="499"/>
        <end position="519"/>
    </location>
</feature>
<dbReference type="Pfam" id="PF04004">
    <property type="entry name" value="Leo1"/>
    <property type="match status" value="1"/>
</dbReference>